<dbReference type="PANTHER" id="PTHR12565">
    <property type="entry name" value="STEROL REGULATORY ELEMENT-BINDING PROTEIN"/>
    <property type="match status" value="1"/>
</dbReference>
<dbReference type="GO" id="GO:0003700">
    <property type="term" value="F:DNA-binding transcription factor activity"/>
    <property type="evidence" value="ECO:0007669"/>
    <property type="project" value="TreeGrafter"/>
</dbReference>
<evidence type="ECO:0000313" key="3">
    <source>
        <dbReference type="EMBL" id="CAA2960782.1"/>
    </source>
</evidence>
<dbReference type="OrthoDB" id="1928604at2759"/>
<dbReference type="EMBL" id="CACTIH010000447">
    <property type="protein sequence ID" value="CAA2960782.1"/>
    <property type="molecule type" value="Genomic_DNA"/>
</dbReference>
<organism evidence="3 4">
    <name type="scientific">Olea europaea subsp. europaea</name>
    <dbReference type="NCBI Taxonomy" id="158383"/>
    <lineage>
        <taxon>Eukaryota</taxon>
        <taxon>Viridiplantae</taxon>
        <taxon>Streptophyta</taxon>
        <taxon>Embryophyta</taxon>
        <taxon>Tracheophyta</taxon>
        <taxon>Spermatophyta</taxon>
        <taxon>Magnoliopsida</taxon>
        <taxon>eudicotyledons</taxon>
        <taxon>Gunneridae</taxon>
        <taxon>Pentapetalae</taxon>
        <taxon>asterids</taxon>
        <taxon>lamiids</taxon>
        <taxon>Lamiales</taxon>
        <taxon>Oleaceae</taxon>
        <taxon>Oleeae</taxon>
        <taxon>Olea</taxon>
    </lineage>
</organism>
<evidence type="ECO:0000313" key="4">
    <source>
        <dbReference type="Proteomes" id="UP000594638"/>
    </source>
</evidence>
<dbReference type="PANTHER" id="PTHR12565:SF431">
    <property type="entry name" value="TRANSCRIPTION FACTOR BHLH137"/>
    <property type="match status" value="1"/>
</dbReference>
<dbReference type="InterPro" id="IPR024097">
    <property type="entry name" value="bHLH_ZIP_TF"/>
</dbReference>
<gene>
    <name evidence="3" type="ORF">OLEA9_A036739</name>
</gene>
<dbReference type="Gramene" id="OE9A036739T1">
    <property type="protein sequence ID" value="OE9A036739C1"/>
    <property type="gene ID" value="OE9A036739"/>
</dbReference>
<sequence length="134" mass="15182">MLDEIINYVQSLQKQVEFLSMKLASVNPMFYDFGMDLDAIMVRPDQSLNSLASQLPTMQQCSPIQPPVIHETNTCLTAPNCYSRLDSLSPLPFQQAHMPNTLPQGNGQLLWDVDEQRQQIITETGFSNNLFSFN</sequence>
<evidence type="ECO:0000256" key="2">
    <source>
        <dbReference type="ARBA" id="ARBA00023242"/>
    </source>
</evidence>
<keyword evidence="2" id="KW-0539">Nucleus</keyword>
<reference evidence="3 4" key="1">
    <citation type="submission" date="2019-12" db="EMBL/GenBank/DDBJ databases">
        <authorList>
            <person name="Alioto T."/>
            <person name="Alioto T."/>
            <person name="Gomez Garrido J."/>
        </authorList>
    </citation>
    <scope>NUCLEOTIDE SEQUENCE [LARGE SCALE GENOMIC DNA]</scope>
</reference>
<comment type="caution">
    <text evidence="3">The sequence shown here is derived from an EMBL/GenBank/DDBJ whole genome shotgun (WGS) entry which is preliminary data.</text>
</comment>
<proteinExistence type="predicted"/>
<keyword evidence="4" id="KW-1185">Reference proteome</keyword>
<dbReference type="AlphaFoldDB" id="A0A8S0Q010"/>
<dbReference type="Proteomes" id="UP000594638">
    <property type="component" value="Unassembled WGS sequence"/>
</dbReference>
<evidence type="ECO:0000256" key="1">
    <source>
        <dbReference type="ARBA" id="ARBA00004123"/>
    </source>
</evidence>
<name>A0A8S0Q010_OLEEU</name>
<protein>
    <submittedName>
        <fullName evidence="3">Uncharacterized protein</fullName>
    </submittedName>
</protein>
<dbReference type="GO" id="GO:0005634">
    <property type="term" value="C:nucleus"/>
    <property type="evidence" value="ECO:0007669"/>
    <property type="project" value="UniProtKB-SubCell"/>
</dbReference>
<comment type="subcellular location">
    <subcellularLocation>
        <location evidence="1">Nucleus</location>
    </subcellularLocation>
</comment>
<accession>A0A8S0Q010</accession>